<evidence type="ECO:0000259" key="2">
    <source>
        <dbReference type="Pfam" id="PF19040"/>
    </source>
</evidence>
<evidence type="ECO:0000313" key="3">
    <source>
        <dbReference type="EMBL" id="GGO40934.1"/>
    </source>
</evidence>
<dbReference type="InterPro" id="IPR036514">
    <property type="entry name" value="SGNH_hydro_sf"/>
</dbReference>
<dbReference type="Gene3D" id="3.40.50.1110">
    <property type="entry name" value="SGNH hydrolase"/>
    <property type="match status" value="1"/>
</dbReference>
<name>A0ABQ2LNF0_9ACTN</name>
<dbReference type="InterPro" id="IPR043968">
    <property type="entry name" value="SGNH"/>
</dbReference>
<organism evidence="3 4">
    <name type="scientific">Streptomyces lasiicapitis</name>
    <dbReference type="NCBI Taxonomy" id="1923961"/>
    <lineage>
        <taxon>Bacteria</taxon>
        <taxon>Bacillati</taxon>
        <taxon>Actinomycetota</taxon>
        <taxon>Actinomycetes</taxon>
        <taxon>Kitasatosporales</taxon>
        <taxon>Streptomycetaceae</taxon>
        <taxon>Streptomyces</taxon>
    </lineage>
</organism>
<dbReference type="Proteomes" id="UP000656881">
    <property type="component" value="Unassembled WGS sequence"/>
</dbReference>
<sequence>MTAAGRAPGDCCAGRMNSKRKSRSRSPRRPARHALGAVAAVAALGLTLVACGDNGSGARDEGKSKTASKTPSTGTKVLWLGDSIAGAEAPALGAALKASGVEFKDSSSDGGGTVVDSGEKITQMISGDSWKRLAKDIESFRPTVVAYQITTYDWGSRDQQRAAYEKVVDTAKDAGADVVFVPSPPIKIDGFYKQHEAQMRTAPKVAAEVAGKSGGAATFLDASKVWGTDATAKQALRAPDGIHNCQQGAAAFAKWFSGELGKQQSFTPAPVDSWAQKSWTGDERYGKLRCAA</sequence>
<dbReference type="Pfam" id="PF19040">
    <property type="entry name" value="SGNH"/>
    <property type="match status" value="1"/>
</dbReference>
<keyword evidence="4" id="KW-1185">Reference proteome</keyword>
<feature type="domain" description="SGNH" evidence="2">
    <location>
        <begin position="71"/>
        <end position="199"/>
    </location>
</feature>
<dbReference type="SUPFAM" id="SSF52266">
    <property type="entry name" value="SGNH hydrolase"/>
    <property type="match status" value="1"/>
</dbReference>
<protein>
    <recommendedName>
        <fullName evidence="2">SGNH domain-containing protein</fullName>
    </recommendedName>
</protein>
<evidence type="ECO:0000256" key="1">
    <source>
        <dbReference type="SAM" id="MobiDB-lite"/>
    </source>
</evidence>
<dbReference type="CDD" id="cd00229">
    <property type="entry name" value="SGNH_hydrolase"/>
    <property type="match status" value="1"/>
</dbReference>
<feature type="compositionally biased region" description="Basic residues" evidence="1">
    <location>
        <begin position="17"/>
        <end position="32"/>
    </location>
</feature>
<comment type="caution">
    <text evidence="3">The sequence shown here is derived from an EMBL/GenBank/DDBJ whole genome shotgun (WGS) entry which is preliminary data.</text>
</comment>
<evidence type="ECO:0000313" key="4">
    <source>
        <dbReference type="Proteomes" id="UP000656881"/>
    </source>
</evidence>
<accession>A0ABQ2LNF0</accession>
<proteinExistence type="predicted"/>
<dbReference type="EMBL" id="BMNG01000004">
    <property type="protein sequence ID" value="GGO40934.1"/>
    <property type="molecule type" value="Genomic_DNA"/>
</dbReference>
<reference evidence="4" key="1">
    <citation type="journal article" date="2019" name="Int. J. Syst. Evol. Microbiol.">
        <title>The Global Catalogue of Microorganisms (GCM) 10K type strain sequencing project: providing services to taxonomists for standard genome sequencing and annotation.</title>
        <authorList>
            <consortium name="The Broad Institute Genomics Platform"/>
            <consortium name="The Broad Institute Genome Sequencing Center for Infectious Disease"/>
            <person name="Wu L."/>
            <person name="Ma J."/>
        </authorList>
    </citation>
    <scope>NUCLEOTIDE SEQUENCE [LARGE SCALE GENOMIC DNA]</scope>
    <source>
        <strain evidence="4">CGMCC 4.7349</strain>
    </source>
</reference>
<gene>
    <name evidence="3" type="ORF">GCM10012286_19840</name>
</gene>
<feature type="region of interest" description="Disordered" evidence="1">
    <location>
        <begin position="1"/>
        <end position="32"/>
    </location>
</feature>